<dbReference type="EMBL" id="GBRH01171933">
    <property type="protein sequence ID" value="JAE25963.1"/>
    <property type="molecule type" value="Transcribed_RNA"/>
</dbReference>
<reference evidence="1" key="1">
    <citation type="submission" date="2014-09" db="EMBL/GenBank/DDBJ databases">
        <authorList>
            <person name="Magalhaes I.L.F."/>
            <person name="Oliveira U."/>
            <person name="Santos F.R."/>
            <person name="Vidigal T.H.D.A."/>
            <person name="Brescovit A.D."/>
            <person name="Santos A.J."/>
        </authorList>
    </citation>
    <scope>NUCLEOTIDE SEQUENCE</scope>
    <source>
        <tissue evidence="1">Shoot tissue taken approximately 20 cm above the soil surface</tissue>
    </source>
</reference>
<dbReference type="AlphaFoldDB" id="A0A0A9GZE5"/>
<evidence type="ECO:0000313" key="1">
    <source>
        <dbReference type="EMBL" id="JAE25963.1"/>
    </source>
</evidence>
<sequence>MQYVLDHSDEIDKTLKVQAQVSEVKNIMLDNIEKFLHLCCLWHSDFGPWRHPIYVVRLRSSRNRGENP</sequence>
<accession>A0A0A9GZE5</accession>
<name>A0A0A9GZE5_ARUDO</name>
<dbReference type="SUPFAM" id="SSF58038">
    <property type="entry name" value="SNARE fusion complex"/>
    <property type="match status" value="1"/>
</dbReference>
<protein>
    <submittedName>
        <fullName evidence="1">Uncharacterized protein</fullName>
    </submittedName>
</protein>
<dbReference type="Gene3D" id="1.20.5.110">
    <property type="match status" value="1"/>
</dbReference>
<proteinExistence type="predicted"/>
<reference evidence="1" key="2">
    <citation type="journal article" date="2015" name="Data Brief">
        <title>Shoot transcriptome of the giant reed, Arundo donax.</title>
        <authorList>
            <person name="Barrero R.A."/>
            <person name="Guerrero F.D."/>
            <person name="Moolhuijzen P."/>
            <person name="Goolsby J.A."/>
            <person name="Tidwell J."/>
            <person name="Bellgard S.E."/>
            <person name="Bellgard M.I."/>
        </authorList>
    </citation>
    <scope>NUCLEOTIDE SEQUENCE</scope>
    <source>
        <tissue evidence="1">Shoot tissue taken approximately 20 cm above the soil surface</tissue>
    </source>
</reference>
<organism evidence="1">
    <name type="scientific">Arundo donax</name>
    <name type="common">Giant reed</name>
    <name type="synonym">Donax arundinaceus</name>
    <dbReference type="NCBI Taxonomy" id="35708"/>
    <lineage>
        <taxon>Eukaryota</taxon>
        <taxon>Viridiplantae</taxon>
        <taxon>Streptophyta</taxon>
        <taxon>Embryophyta</taxon>
        <taxon>Tracheophyta</taxon>
        <taxon>Spermatophyta</taxon>
        <taxon>Magnoliopsida</taxon>
        <taxon>Liliopsida</taxon>
        <taxon>Poales</taxon>
        <taxon>Poaceae</taxon>
        <taxon>PACMAD clade</taxon>
        <taxon>Arundinoideae</taxon>
        <taxon>Arundineae</taxon>
        <taxon>Arundo</taxon>
    </lineage>
</organism>